<evidence type="ECO:0000313" key="2">
    <source>
        <dbReference type="Proteomes" id="UP000558192"/>
    </source>
</evidence>
<dbReference type="EMBL" id="JAATJC010000001">
    <property type="protein sequence ID" value="NJC06060.1"/>
    <property type="molecule type" value="Genomic_DNA"/>
</dbReference>
<proteinExistence type="predicted"/>
<dbReference type="Pfam" id="PF06698">
    <property type="entry name" value="DUF1192"/>
    <property type="match status" value="1"/>
</dbReference>
<dbReference type="RefSeq" id="WP_425338717.1">
    <property type="nucleotide sequence ID" value="NZ_JAATJC010000001.1"/>
</dbReference>
<keyword evidence="2" id="KW-1185">Reference proteome</keyword>
<sequence>MSDLGSDLVGMDDDFFSSRPEDPLVLLARQDLDPLSFDELDARILALEAEIERVRSHKDTVSRHRSAADALFKR</sequence>
<dbReference type="InterPro" id="IPR009579">
    <property type="entry name" value="DUF1192"/>
</dbReference>
<comment type="caution">
    <text evidence="1">The sequence shown here is derived from an EMBL/GenBank/DDBJ whole genome shotgun (WGS) entry which is preliminary data.</text>
</comment>
<reference evidence="1 2" key="1">
    <citation type="submission" date="2020-03" db="EMBL/GenBank/DDBJ databases">
        <title>Genomic Encyclopedia of Type Strains, Phase IV (KMG-IV): sequencing the most valuable type-strain genomes for metagenomic binning, comparative biology and taxonomic classification.</title>
        <authorList>
            <person name="Goeker M."/>
        </authorList>
    </citation>
    <scope>NUCLEOTIDE SEQUENCE [LARGE SCALE GENOMIC DNA]</scope>
    <source>
        <strain evidence="1 2">DSM 16846</strain>
    </source>
</reference>
<gene>
    <name evidence="1" type="ORF">GGQ97_001853</name>
</gene>
<accession>A0A7X5Y771</accession>
<dbReference type="Proteomes" id="UP000558192">
    <property type="component" value="Unassembled WGS sequence"/>
</dbReference>
<name>A0A7X5Y771_9SPHN</name>
<dbReference type="AlphaFoldDB" id="A0A7X5Y771"/>
<evidence type="ECO:0000313" key="1">
    <source>
        <dbReference type="EMBL" id="NJC06060.1"/>
    </source>
</evidence>
<organism evidence="1 2">
    <name type="scientific">Sphingomonas kaistensis</name>
    <dbReference type="NCBI Taxonomy" id="298708"/>
    <lineage>
        <taxon>Bacteria</taxon>
        <taxon>Pseudomonadati</taxon>
        <taxon>Pseudomonadota</taxon>
        <taxon>Alphaproteobacteria</taxon>
        <taxon>Sphingomonadales</taxon>
        <taxon>Sphingomonadaceae</taxon>
        <taxon>Sphingomonas</taxon>
    </lineage>
</organism>
<protein>
    <submittedName>
        <fullName evidence="1">Uncharacterized small protein (DUF1192 family)</fullName>
    </submittedName>
</protein>